<comment type="caution">
    <text evidence="3">The sequence shown here is derived from an EMBL/GenBank/DDBJ whole genome shotgun (WGS) entry which is preliminary data.</text>
</comment>
<evidence type="ECO:0000259" key="2">
    <source>
        <dbReference type="SMART" id="SM00382"/>
    </source>
</evidence>
<keyword evidence="4" id="KW-1185">Reference proteome</keyword>
<dbReference type="Gene3D" id="3.40.50.300">
    <property type="entry name" value="P-loop containing nucleotide triphosphate hydrolases"/>
    <property type="match status" value="1"/>
</dbReference>
<name>A0ABR0K4N6_9EURO</name>
<dbReference type="InterPro" id="IPR003959">
    <property type="entry name" value="ATPase_AAA_core"/>
</dbReference>
<dbReference type="InterPro" id="IPR054289">
    <property type="entry name" value="DUF7025"/>
</dbReference>
<dbReference type="InterPro" id="IPR003593">
    <property type="entry name" value="AAA+_ATPase"/>
</dbReference>
<dbReference type="EMBL" id="JAVRRG010000098">
    <property type="protein sequence ID" value="KAK5086189.1"/>
    <property type="molecule type" value="Genomic_DNA"/>
</dbReference>
<feature type="region of interest" description="Disordered" evidence="1">
    <location>
        <begin position="1"/>
        <end position="41"/>
    </location>
</feature>
<evidence type="ECO:0000313" key="3">
    <source>
        <dbReference type="EMBL" id="KAK5086189.1"/>
    </source>
</evidence>
<proteinExistence type="predicted"/>
<evidence type="ECO:0000256" key="1">
    <source>
        <dbReference type="SAM" id="MobiDB-lite"/>
    </source>
</evidence>
<gene>
    <name evidence="3" type="ORF">LTR24_006974</name>
</gene>
<accession>A0ABR0K4N6</accession>
<feature type="domain" description="AAA+ ATPase" evidence="2">
    <location>
        <begin position="537"/>
        <end position="662"/>
    </location>
</feature>
<protein>
    <recommendedName>
        <fullName evidence="2">AAA+ ATPase domain-containing protein</fullName>
    </recommendedName>
</protein>
<dbReference type="PANTHER" id="PTHR46411">
    <property type="entry name" value="FAMILY ATPASE, PUTATIVE-RELATED"/>
    <property type="match status" value="1"/>
</dbReference>
<dbReference type="InterPro" id="IPR027417">
    <property type="entry name" value="P-loop_NTPase"/>
</dbReference>
<dbReference type="PANTHER" id="PTHR46411:SF3">
    <property type="entry name" value="AAA+ ATPASE DOMAIN-CONTAINING PROTEIN"/>
    <property type="match status" value="1"/>
</dbReference>
<dbReference type="Pfam" id="PF22942">
    <property type="entry name" value="DUF7025"/>
    <property type="match status" value="1"/>
</dbReference>
<feature type="compositionally biased region" description="Polar residues" evidence="1">
    <location>
        <begin position="1"/>
        <end position="12"/>
    </location>
</feature>
<reference evidence="3 4" key="1">
    <citation type="submission" date="2023-08" db="EMBL/GenBank/DDBJ databases">
        <title>Black Yeasts Isolated from many extreme environments.</title>
        <authorList>
            <person name="Coleine C."/>
            <person name="Stajich J.E."/>
            <person name="Selbmann L."/>
        </authorList>
    </citation>
    <scope>NUCLEOTIDE SEQUENCE [LARGE SCALE GENOMIC DNA]</scope>
    <source>
        <strain evidence="3 4">CCFEE 5885</strain>
    </source>
</reference>
<dbReference type="SUPFAM" id="SSF52540">
    <property type="entry name" value="P-loop containing nucleoside triphosphate hydrolases"/>
    <property type="match status" value="1"/>
</dbReference>
<evidence type="ECO:0000313" key="4">
    <source>
        <dbReference type="Proteomes" id="UP001345013"/>
    </source>
</evidence>
<feature type="compositionally biased region" description="Low complexity" evidence="1">
    <location>
        <begin position="92"/>
        <end position="113"/>
    </location>
</feature>
<feature type="region of interest" description="Disordered" evidence="1">
    <location>
        <begin position="92"/>
        <end position="118"/>
    </location>
</feature>
<organism evidence="3 4">
    <name type="scientific">Lithohypha guttulata</name>
    <dbReference type="NCBI Taxonomy" id="1690604"/>
    <lineage>
        <taxon>Eukaryota</taxon>
        <taxon>Fungi</taxon>
        <taxon>Dikarya</taxon>
        <taxon>Ascomycota</taxon>
        <taxon>Pezizomycotina</taxon>
        <taxon>Eurotiomycetes</taxon>
        <taxon>Chaetothyriomycetidae</taxon>
        <taxon>Chaetothyriales</taxon>
        <taxon>Trichomeriaceae</taxon>
        <taxon>Lithohypha</taxon>
    </lineage>
</organism>
<dbReference type="Pfam" id="PF00004">
    <property type="entry name" value="AAA"/>
    <property type="match status" value="1"/>
</dbReference>
<dbReference type="Proteomes" id="UP001345013">
    <property type="component" value="Unassembled WGS sequence"/>
</dbReference>
<sequence length="755" mass="84440">MSKAPNNNKAARTNTVCPVTPPSSPTMQSPKSSKPAGALSAPYGPVVLQQTAPVAERGQRVTNVPQVPPQLAITGEHVQQFLDLLRTAVAPNTPPTSSSSVAAVPAAPADGPPDQLSSSAMQRASKLTYLSVREVWNKIDNAYKTVDSPTVKKVNDNDEFLFVVRTRAEKSTDKTIKYIDIKSTVIRDVLRLVLKDVRGISLKEERPSIDQSFLFHFLREITERHTASQKSSSQGDTASKHLGVLLDYLESEYRSPLERVMSLLKGKEITYDLLWALFKPNAEVFTTCPGTGAPRCVRLHFGEERKRNNGTKYFHLEGHCLDFDGEILGEATVALSIDEFRGAKAIDLLSAYPLAFHRRPEDLRKQLIDCSRKFVSLLGVHHQCYEGKAFYVDKRGRRITETVTKSRIMVDASFFRKRNPNYQAAKVEPSSEAFDFWDLSTICAEEAPLQAITSDPKSLSEQDLLICSPTVYGYSLKRKQWLEFAVAYTSDIDWDESSFGRLAIPADTKKAIQALSEAHLGRDSDVHFEDFVAGKGRGLIVLLHGPPGVGKTLTAETISEHVRRPFYTISAGDLGTTPDVLEKNLSEILELSSHWKATLLLDEADVFVEQRATHDIQRNALVCIFLRKLEYYDGIMFFTTNRVKTIDEAIASRIHLSLRYGDLREMARKKVWTSQLAKAVTRYGEADYSSDDLNHLAGKKLNGRQVRYSPSAQAMAAFDKKAVNFSYLTRAIDLNEQFQCDFRGAGHFDNEHSYM</sequence>
<dbReference type="SMART" id="SM00382">
    <property type="entry name" value="AAA"/>
    <property type="match status" value="1"/>
</dbReference>